<organism evidence="1 2">
    <name type="scientific">Heterorhabditis bacteriophora</name>
    <name type="common">Entomopathogenic nematode worm</name>
    <dbReference type="NCBI Taxonomy" id="37862"/>
    <lineage>
        <taxon>Eukaryota</taxon>
        <taxon>Metazoa</taxon>
        <taxon>Ecdysozoa</taxon>
        <taxon>Nematoda</taxon>
        <taxon>Chromadorea</taxon>
        <taxon>Rhabditida</taxon>
        <taxon>Rhabditina</taxon>
        <taxon>Rhabditomorpha</taxon>
        <taxon>Strongyloidea</taxon>
        <taxon>Heterorhabditidae</taxon>
        <taxon>Heterorhabditis</taxon>
    </lineage>
</organism>
<reference evidence="2" key="1">
    <citation type="submission" date="2016-11" db="UniProtKB">
        <authorList>
            <consortium name="WormBaseParasite"/>
        </authorList>
    </citation>
    <scope>IDENTIFICATION</scope>
</reference>
<name>A0A1I7W9A3_HETBA</name>
<dbReference type="AlphaFoldDB" id="A0A1I7W9A3"/>
<dbReference type="Proteomes" id="UP000095283">
    <property type="component" value="Unplaced"/>
</dbReference>
<protein>
    <submittedName>
        <fullName evidence="2">Ovule protein</fullName>
    </submittedName>
</protein>
<accession>A0A1I7W9A3</accession>
<sequence>MGRASTLSLHERRQSKVLPTTGYTVKQIADVEYKDERLCWARIFMRCNWEKVIFSNEKKFNLDGPNGCHSY</sequence>
<proteinExistence type="predicted"/>
<evidence type="ECO:0000313" key="2">
    <source>
        <dbReference type="WBParaSite" id="Hba_01238"/>
    </source>
</evidence>
<evidence type="ECO:0000313" key="1">
    <source>
        <dbReference type="Proteomes" id="UP000095283"/>
    </source>
</evidence>
<keyword evidence="1" id="KW-1185">Reference proteome</keyword>
<dbReference type="WBParaSite" id="Hba_01238">
    <property type="protein sequence ID" value="Hba_01238"/>
    <property type="gene ID" value="Hba_01238"/>
</dbReference>